<organism evidence="1 2">
    <name type="scientific">Paracoccus aurantius</name>
    <dbReference type="NCBI Taxonomy" id="3073814"/>
    <lineage>
        <taxon>Bacteria</taxon>
        <taxon>Pseudomonadati</taxon>
        <taxon>Pseudomonadota</taxon>
        <taxon>Alphaproteobacteria</taxon>
        <taxon>Rhodobacterales</taxon>
        <taxon>Paracoccaceae</taxon>
        <taxon>Paracoccus</taxon>
    </lineage>
</organism>
<name>A0ABU2HR01_9RHOB</name>
<sequence>MSEHNACRVLRGRPLIFFKLNFSLPEHCLEDRGALGIDIVELEHGLGKINADRDNSFMDSLLMGLARWIRTGGQELFI</sequence>
<accession>A0ABU2HR01</accession>
<proteinExistence type="predicted"/>
<evidence type="ECO:0000313" key="1">
    <source>
        <dbReference type="EMBL" id="MDS9467472.1"/>
    </source>
</evidence>
<dbReference type="RefSeq" id="WP_311159646.1">
    <property type="nucleotide sequence ID" value="NZ_JAVQLW010000001.1"/>
</dbReference>
<evidence type="ECO:0000313" key="2">
    <source>
        <dbReference type="Proteomes" id="UP001269144"/>
    </source>
</evidence>
<dbReference type="EMBL" id="JAVQLW010000001">
    <property type="protein sequence ID" value="MDS9467472.1"/>
    <property type="molecule type" value="Genomic_DNA"/>
</dbReference>
<dbReference type="Proteomes" id="UP001269144">
    <property type="component" value="Unassembled WGS sequence"/>
</dbReference>
<reference evidence="2" key="1">
    <citation type="submission" date="2023-07" db="EMBL/GenBank/DDBJ databases">
        <title>Paracoccus sp. MBLB3053 whole genome sequence.</title>
        <authorList>
            <person name="Hwang C.Y."/>
            <person name="Cho E.-S."/>
            <person name="Seo M.-J."/>
        </authorList>
    </citation>
    <scope>NUCLEOTIDE SEQUENCE [LARGE SCALE GENOMIC DNA]</scope>
    <source>
        <strain evidence="2">MBLB3053</strain>
    </source>
</reference>
<gene>
    <name evidence="1" type="ORF">RGQ15_07775</name>
</gene>
<protein>
    <submittedName>
        <fullName evidence="1">Uncharacterized protein</fullName>
    </submittedName>
</protein>
<comment type="caution">
    <text evidence="1">The sequence shown here is derived from an EMBL/GenBank/DDBJ whole genome shotgun (WGS) entry which is preliminary data.</text>
</comment>
<keyword evidence="2" id="KW-1185">Reference proteome</keyword>